<dbReference type="InterPro" id="IPR040096">
    <property type="entry name" value="Ric1"/>
</dbReference>
<dbReference type="Pfam" id="PF07064">
    <property type="entry name" value="RIC1"/>
    <property type="match status" value="1"/>
</dbReference>
<accession>A0AAX4JZR2</accession>
<evidence type="ECO:0000313" key="5">
    <source>
        <dbReference type="EMBL" id="WWC90379.1"/>
    </source>
</evidence>
<keyword evidence="6" id="KW-1185">Reference proteome</keyword>
<evidence type="ECO:0000313" key="6">
    <source>
        <dbReference type="Proteomes" id="UP001355207"/>
    </source>
</evidence>
<dbReference type="GeneID" id="91095982"/>
<dbReference type="InterPro" id="IPR009771">
    <property type="entry name" value="RIC1_C"/>
</dbReference>
<dbReference type="Pfam" id="PF25440">
    <property type="entry name" value="Beta-prop_RIC1_2nd"/>
    <property type="match status" value="1"/>
</dbReference>
<feature type="region of interest" description="Disordered" evidence="3">
    <location>
        <begin position="1045"/>
        <end position="1140"/>
    </location>
</feature>
<evidence type="ECO:0000256" key="3">
    <source>
        <dbReference type="SAM" id="MobiDB-lite"/>
    </source>
</evidence>
<dbReference type="RefSeq" id="XP_066077142.1">
    <property type="nucleotide sequence ID" value="XM_066221045.1"/>
</dbReference>
<dbReference type="InterPro" id="IPR036322">
    <property type="entry name" value="WD40_repeat_dom_sf"/>
</dbReference>
<dbReference type="GO" id="GO:0005829">
    <property type="term" value="C:cytosol"/>
    <property type="evidence" value="ECO:0007669"/>
    <property type="project" value="TreeGrafter"/>
</dbReference>
<evidence type="ECO:0000256" key="2">
    <source>
        <dbReference type="ARBA" id="ARBA00023136"/>
    </source>
</evidence>
<dbReference type="AlphaFoldDB" id="A0AAX4JZR2"/>
<dbReference type="GO" id="GO:0034066">
    <property type="term" value="C:Ric1-Rgp1 guanyl-nucleotide exchange factor complex"/>
    <property type="evidence" value="ECO:0007669"/>
    <property type="project" value="InterPro"/>
</dbReference>
<feature type="compositionally biased region" description="Polar residues" evidence="3">
    <location>
        <begin position="1045"/>
        <end position="1084"/>
    </location>
</feature>
<sequence length="1155" mass="129313">MYWPTATTRLVNTPSPLDDKPILRVKSSRKGNFFVSLTENGLGVWDVRPTVLQAVVIRTQGSIDRFGINVDVFWAHDGRGLIILTSTSHLLFYQLVSTSRPSYDSPGPSNPGPGEGDVVMGWELKSLGTAFIMGQCESLITQQHNLLLLLKHPPSILSVPYPIPSQLLSPVGSHFPPPPLDGVDSNSQGQSQTECSIWDLQNAKEWLSPYYADIPISKELCVFRIPGLPVMYTLLNRDGRLYIMYQSKQLISYLQNPSDSQRLQLVNSPKYLGIRIHPPPKQQQSNAGTKKKDVDALGLMEDLNINDDEEKEIEDHAQQVSVNPRFGLIAVGLSSGKVNIISLPPYPGQPKLSHTLDLRMSANLNSSPGLVTSLAWTGDGYCLAVGYERGWAAWSMGGRLGGWGIKDEDEEQNEKPAGVLDLFWVPGNLELFLLRPGLDHGPQIEVVSFVKSATTSQQSPDNTRYAFLQMDDRVLVYRGADQPDMSVINPESDVWQSIKIPSAYIATNWPLRYASISSDGKLIAVAGRKGLTHYSASSGRWKLFPDERQEREFTVRGGLLWFHHVLIAAIDIEKTHQIRLYSRDSDLTEVLHTQTLPSPVLVMTLLDNSLLVYTADNNLYHFLILPTQTSIKLHLCGSISFRGIVQVPNRVRGMSWMIPLAQKNLGDPADDLIVATIIFLVDGKLVLLRPRRAKTDEVRYDMQILADRIELYWTHLHGVATLENSLWGYDGQNMRVWLDALTIEATRVDSTSDSYEEVEESVKLRLDFYPLSILMDKAIIIGVDPDLSIKLSWTIYKISTSTHLFLPQFLKYHLSFSPSSLMNALVLSKHYENLVYFSHSLEILLHSVLEDEISKLASSTSTSSLTSIKNKEINADKDEEDDHRIISSVSDTDEMIDDRYGILSSVIQFLDHFNSSLDIVVSCARKIEFDRWNLLFNLVGSPRYLFELCLDQKKLKTAASYLLVLHSLSDQEESAENGPEPVREEKFDIDDTIRLLRLAIKAKEFHLCKELLRFLHSIDESGQSLISAINEVGILILSSTSTSIDNSPRINDTNNEINGNGDAQSNTGTSQSQTPKISNDQFIPQNQNLNDDQDQNTPIMNSSNIIPNNPLVPNSISDLTPLDRLSPSPSNIQSRSSPTITSEVQRVNHLFKHQI</sequence>
<evidence type="ECO:0000256" key="1">
    <source>
        <dbReference type="ARBA" id="ARBA00004370"/>
    </source>
</evidence>
<name>A0AAX4JZR2_9TREE</name>
<dbReference type="SUPFAM" id="SSF50960">
    <property type="entry name" value="TolB, C-terminal domain"/>
    <property type="match status" value="1"/>
</dbReference>
<dbReference type="InterPro" id="IPR015943">
    <property type="entry name" value="WD40/YVTN_repeat-like_dom_sf"/>
</dbReference>
<dbReference type="Gene3D" id="2.130.10.10">
    <property type="entry name" value="YVTN repeat-like/Quinoprotein amine dehydrogenase"/>
    <property type="match status" value="1"/>
</dbReference>
<dbReference type="GO" id="GO:0042147">
    <property type="term" value="P:retrograde transport, endosome to Golgi"/>
    <property type="evidence" value="ECO:0007669"/>
    <property type="project" value="TreeGrafter"/>
</dbReference>
<dbReference type="EMBL" id="CP144104">
    <property type="protein sequence ID" value="WWC90379.1"/>
    <property type="molecule type" value="Genomic_DNA"/>
</dbReference>
<dbReference type="PANTHER" id="PTHR22746:SF10">
    <property type="entry name" value="GUANINE NUCLEOTIDE EXCHANGE FACTOR SUBUNIT RIC1"/>
    <property type="match status" value="1"/>
</dbReference>
<dbReference type="GO" id="GO:0006886">
    <property type="term" value="P:intracellular protein transport"/>
    <property type="evidence" value="ECO:0007669"/>
    <property type="project" value="InterPro"/>
</dbReference>
<dbReference type="GO" id="GO:0000139">
    <property type="term" value="C:Golgi membrane"/>
    <property type="evidence" value="ECO:0007669"/>
    <property type="project" value="TreeGrafter"/>
</dbReference>
<gene>
    <name evidence="5" type="ORF">L201_005312</name>
</gene>
<proteinExistence type="predicted"/>
<feature type="compositionally biased region" description="Low complexity" evidence="3">
    <location>
        <begin position="1126"/>
        <end position="1138"/>
    </location>
</feature>
<dbReference type="SUPFAM" id="SSF50978">
    <property type="entry name" value="WD40 repeat-like"/>
    <property type="match status" value="1"/>
</dbReference>
<dbReference type="PANTHER" id="PTHR22746">
    <property type="entry name" value="RAB6A-GEF COMPLEX PARTNER PROTEIN 1"/>
    <property type="match status" value="1"/>
</dbReference>
<reference evidence="5 6" key="1">
    <citation type="submission" date="2024-01" db="EMBL/GenBank/DDBJ databases">
        <title>Comparative genomics of Cryptococcus and Kwoniella reveals pathogenesis evolution and contrasting modes of karyotype evolution via chromosome fusion or intercentromeric recombination.</title>
        <authorList>
            <person name="Coelho M.A."/>
            <person name="David-Palma M."/>
            <person name="Shea T."/>
            <person name="Bowers K."/>
            <person name="McGinley-Smith S."/>
            <person name="Mohammad A.W."/>
            <person name="Gnirke A."/>
            <person name="Yurkov A.M."/>
            <person name="Nowrousian M."/>
            <person name="Sun S."/>
            <person name="Cuomo C.A."/>
            <person name="Heitman J."/>
        </authorList>
    </citation>
    <scope>NUCLEOTIDE SEQUENCE [LARGE SCALE GENOMIC DNA]</scope>
    <source>
        <strain evidence="5 6">CBS 6074</strain>
    </source>
</reference>
<keyword evidence="2" id="KW-0472">Membrane</keyword>
<protein>
    <recommendedName>
        <fullName evidence="4">RIC1 C-terminal alpha solenoid region domain-containing protein</fullName>
    </recommendedName>
</protein>
<organism evidence="5 6">
    <name type="scientific">Kwoniella dendrophila CBS 6074</name>
    <dbReference type="NCBI Taxonomy" id="1295534"/>
    <lineage>
        <taxon>Eukaryota</taxon>
        <taxon>Fungi</taxon>
        <taxon>Dikarya</taxon>
        <taxon>Basidiomycota</taxon>
        <taxon>Agaricomycotina</taxon>
        <taxon>Tremellomycetes</taxon>
        <taxon>Tremellales</taxon>
        <taxon>Cryptococcaceae</taxon>
        <taxon>Kwoniella</taxon>
    </lineage>
</organism>
<feature type="domain" description="RIC1 C-terminal alpha solenoid region" evidence="4">
    <location>
        <begin position="808"/>
        <end position="1033"/>
    </location>
</feature>
<evidence type="ECO:0000259" key="4">
    <source>
        <dbReference type="Pfam" id="PF07064"/>
    </source>
</evidence>
<dbReference type="Proteomes" id="UP001355207">
    <property type="component" value="Chromosome 7"/>
</dbReference>
<comment type="subcellular location">
    <subcellularLocation>
        <location evidence="1">Membrane</location>
    </subcellularLocation>
</comment>
<feature type="compositionally biased region" description="Low complexity" evidence="3">
    <location>
        <begin position="1085"/>
        <end position="1117"/>
    </location>
</feature>